<organism evidence="1 2">
    <name type="scientific">Leucogyrophana mollusca</name>
    <dbReference type="NCBI Taxonomy" id="85980"/>
    <lineage>
        <taxon>Eukaryota</taxon>
        <taxon>Fungi</taxon>
        <taxon>Dikarya</taxon>
        <taxon>Basidiomycota</taxon>
        <taxon>Agaricomycotina</taxon>
        <taxon>Agaricomycetes</taxon>
        <taxon>Agaricomycetidae</taxon>
        <taxon>Boletales</taxon>
        <taxon>Boletales incertae sedis</taxon>
        <taxon>Leucogyrophana</taxon>
    </lineage>
</organism>
<comment type="caution">
    <text evidence="1">The sequence shown here is derived from an EMBL/GenBank/DDBJ whole genome shotgun (WGS) entry which is preliminary data.</text>
</comment>
<proteinExistence type="predicted"/>
<protein>
    <submittedName>
        <fullName evidence="1">Uncharacterized protein</fullName>
    </submittedName>
</protein>
<dbReference type="EMBL" id="MU267569">
    <property type="protein sequence ID" value="KAH7916832.1"/>
    <property type="molecule type" value="Genomic_DNA"/>
</dbReference>
<evidence type="ECO:0000313" key="1">
    <source>
        <dbReference type="EMBL" id="KAH7916832.1"/>
    </source>
</evidence>
<name>A0ACB8AWM0_9AGAM</name>
<accession>A0ACB8AWM0</accession>
<dbReference type="Proteomes" id="UP000790709">
    <property type="component" value="Unassembled WGS sequence"/>
</dbReference>
<gene>
    <name evidence="1" type="ORF">BV22DRAFT_1136002</name>
</gene>
<reference evidence="1" key="1">
    <citation type="journal article" date="2021" name="New Phytol.">
        <title>Evolutionary innovations through gain and loss of genes in the ectomycorrhizal Boletales.</title>
        <authorList>
            <person name="Wu G."/>
            <person name="Miyauchi S."/>
            <person name="Morin E."/>
            <person name="Kuo A."/>
            <person name="Drula E."/>
            <person name="Varga T."/>
            <person name="Kohler A."/>
            <person name="Feng B."/>
            <person name="Cao Y."/>
            <person name="Lipzen A."/>
            <person name="Daum C."/>
            <person name="Hundley H."/>
            <person name="Pangilinan J."/>
            <person name="Johnson J."/>
            <person name="Barry K."/>
            <person name="LaButti K."/>
            <person name="Ng V."/>
            <person name="Ahrendt S."/>
            <person name="Min B."/>
            <person name="Choi I.G."/>
            <person name="Park H."/>
            <person name="Plett J.M."/>
            <person name="Magnuson J."/>
            <person name="Spatafora J.W."/>
            <person name="Nagy L.G."/>
            <person name="Henrissat B."/>
            <person name="Grigoriev I.V."/>
            <person name="Yang Z.L."/>
            <person name="Xu J."/>
            <person name="Martin F.M."/>
        </authorList>
    </citation>
    <scope>NUCLEOTIDE SEQUENCE</scope>
    <source>
        <strain evidence="1">KUC20120723A-06</strain>
    </source>
</reference>
<evidence type="ECO:0000313" key="2">
    <source>
        <dbReference type="Proteomes" id="UP000790709"/>
    </source>
</evidence>
<keyword evidence="2" id="KW-1185">Reference proteome</keyword>
<sequence length="177" mass="18804">MSHAAAAAGCEASLDALESSIEAFDVALDASISSAQTFNRMVRENIFDMRSTFRGTMDLTSPPCRLGLNNPNQPWHTSQDSKKSDVCLATSSPPDTSPGAHRQPVPINDTYSPTDTKQAPRISPDTPLASGSNTPALRDAILTPHQVSNGIPQNPFGCGVLYTMPATQSQSSARCRS</sequence>